<feature type="region of interest" description="Disordered" evidence="1">
    <location>
        <begin position="1"/>
        <end position="42"/>
    </location>
</feature>
<comment type="caution">
    <text evidence="2">The sequence shown here is derived from an EMBL/GenBank/DDBJ whole genome shotgun (WGS) entry which is preliminary data.</text>
</comment>
<organism evidence="2 3">
    <name type="scientific">Hibiscus sabdariffa</name>
    <name type="common">roselle</name>
    <dbReference type="NCBI Taxonomy" id="183260"/>
    <lineage>
        <taxon>Eukaryota</taxon>
        <taxon>Viridiplantae</taxon>
        <taxon>Streptophyta</taxon>
        <taxon>Embryophyta</taxon>
        <taxon>Tracheophyta</taxon>
        <taxon>Spermatophyta</taxon>
        <taxon>Magnoliopsida</taxon>
        <taxon>eudicotyledons</taxon>
        <taxon>Gunneridae</taxon>
        <taxon>Pentapetalae</taxon>
        <taxon>rosids</taxon>
        <taxon>malvids</taxon>
        <taxon>Malvales</taxon>
        <taxon>Malvaceae</taxon>
        <taxon>Malvoideae</taxon>
        <taxon>Hibiscus</taxon>
    </lineage>
</organism>
<dbReference type="EMBL" id="JBBPBM010000001">
    <property type="protein sequence ID" value="KAK8600302.1"/>
    <property type="molecule type" value="Genomic_DNA"/>
</dbReference>
<evidence type="ECO:0000313" key="2">
    <source>
        <dbReference type="EMBL" id="KAK8600302.1"/>
    </source>
</evidence>
<dbReference type="Proteomes" id="UP001472677">
    <property type="component" value="Unassembled WGS sequence"/>
</dbReference>
<protein>
    <submittedName>
        <fullName evidence="2">Uncharacterized protein</fullName>
    </submittedName>
</protein>
<feature type="compositionally biased region" description="Polar residues" evidence="1">
    <location>
        <begin position="22"/>
        <end position="32"/>
    </location>
</feature>
<evidence type="ECO:0000256" key="1">
    <source>
        <dbReference type="SAM" id="MobiDB-lite"/>
    </source>
</evidence>
<evidence type="ECO:0000313" key="3">
    <source>
        <dbReference type="Proteomes" id="UP001472677"/>
    </source>
</evidence>
<name>A0ABR2GCR0_9ROSI</name>
<accession>A0ABR2GCR0</accession>
<feature type="compositionally biased region" description="Polar residues" evidence="1">
    <location>
        <begin position="1"/>
        <end position="15"/>
    </location>
</feature>
<gene>
    <name evidence="2" type="ORF">V6N12_050158</name>
</gene>
<sequence length="171" mass="17888">MSQGTTQNVASSTTGPPGMVHGSTQNVASATTGPPGMVHGTTHNIASATTQNIASATTGPPGIVQSTTQNVAPTISQSSNQNVASALTAAPTTQSKPIKKTYKKKAQVGIGLYTDLKTGDQIWNPGTSTERVITRTNKRKIGEVDPSQFQHYSKGKGLRWKGNTVVTTRQL</sequence>
<reference evidence="2 3" key="1">
    <citation type="journal article" date="2024" name="G3 (Bethesda)">
        <title>Genome assembly of Hibiscus sabdariffa L. provides insights into metabolisms of medicinal natural products.</title>
        <authorList>
            <person name="Kim T."/>
        </authorList>
    </citation>
    <scope>NUCLEOTIDE SEQUENCE [LARGE SCALE GENOMIC DNA]</scope>
    <source>
        <strain evidence="2">TK-2024</strain>
        <tissue evidence="2">Old leaves</tissue>
    </source>
</reference>
<proteinExistence type="predicted"/>
<keyword evidence="3" id="KW-1185">Reference proteome</keyword>